<dbReference type="PANTHER" id="PTHR12526">
    <property type="entry name" value="GLYCOSYLTRANSFERASE"/>
    <property type="match status" value="1"/>
</dbReference>
<dbReference type="PANTHER" id="PTHR12526:SF637">
    <property type="entry name" value="GLYCOSYLTRANSFERASE EPSF-RELATED"/>
    <property type="match status" value="1"/>
</dbReference>
<sequence>MKKILHIIPTTDFGGITTMILDIWTQTNKALYHFDFVVFNKGFYHEHFMAQGSQLFYQPYITEQGPIAYMKNIYQIIRHNGYEAVHDHTGYRAMFTMFAARLARVPCRVLHSHTTVAEQWNQPHLLAILKKLSTINATTLLACSPQAGAFCFDNKPFDILANPVNIANSKRLSPNDKERYQQLLGIKDNQLILGHIGRFMPVKNHAFLLKLAQYLKNKDIAFQLFLVGEGPLEQKIQAWIAQHHLQESVKLLGQRADIFELLQLFDVLLLPSLEEGFGMVLLEAQLCGTPAIASSTVPKEPDLELGLVTYLDTQGELEEWVQAIVEKRQPVSSQQIVQCLYDKGLHVTAVADKLCTYYER</sequence>
<evidence type="ECO:0000313" key="2">
    <source>
        <dbReference type="EMBL" id="GLC87318.1"/>
    </source>
</evidence>
<evidence type="ECO:0000313" key="3">
    <source>
        <dbReference type="Proteomes" id="UP001065593"/>
    </source>
</evidence>
<dbReference type="InterPro" id="IPR001296">
    <property type="entry name" value="Glyco_trans_1"/>
</dbReference>
<feature type="domain" description="Glycosyl transferase family 1" evidence="1">
    <location>
        <begin position="176"/>
        <end position="298"/>
    </location>
</feature>
<name>A0ABQ5NGS3_9BACI</name>
<comment type="caution">
    <text evidence="2">The sequence shown here is derived from an EMBL/GenBank/DDBJ whole genome shotgun (WGS) entry which is preliminary data.</text>
</comment>
<dbReference type="EMBL" id="BRZA01000001">
    <property type="protein sequence ID" value="GLC87318.1"/>
    <property type="molecule type" value="Genomic_DNA"/>
</dbReference>
<dbReference type="Pfam" id="PF00534">
    <property type="entry name" value="Glycos_transf_1"/>
    <property type="match status" value="1"/>
</dbReference>
<gene>
    <name evidence="2" type="primary">epsF</name>
    <name evidence="2" type="ORF">LYSBPC_04450</name>
</gene>
<accession>A0ABQ5NGS3</accession>
<protein>
    <submittedName>
        <fullName evidence="2">Glycosyltransferase EpsF</fullName>
    </submittedName>
</protein>
<dbReference type="SUPFAM" id="SSF53756">
    <property type="entry name" value="UDP-Glycosyltransferase/glycogen phosphorylase"/>
    <property type="match status" value="1"/>
</dbReference>
<keyword evidence="3" id="KW-1185">Reference proteome</keyword>
<dbReference type="Gene3D" id="3.40.50.2000">
    <property type="entry name" value="Glycogen Phosphorylase B"/>
    <property type="match status" value="2"/>
</dbReference>
<dbReference type="RefSeq" id="WP_264987047.1">
    <property type="nucleotide sequence ID" value="NZ_BRZA01000001.1"/>
</dbReference>
<organism evidence="2 3">
    <name type="scientific">Lysinibacillus piscis</name>
    <dbReference type="NCBI Taxonomy" id="2518931"/>
    <lineage>
        <taxon>Bacteria</taxon>
        <taxon>Bacillati</taxon>
        <taxon>Bacillota</taxon>
        <taxon>Bacilli</taxon>
        <taxon>Bacillales</taxon>
        <taxon>Bacillaceae</taxon>
        <taxon>Lysinibacillus</taxon>
    </lineage>
</organism>
<dbReference type="Proteomes" id="UP001065593">
    <property type="component" value="Unassembled WGS sequence"/>
</dbReference>
<proteinExistence type="predicted"/>
<evidence type="ECO:0000259" key="1">
    <source>
        <dbReference type="Pfam" id="PF00534"/>
    </source>
</evidence>
<reference evidence="2" key="1">
    <citation type="submission" date="2022-08" db="EMBL/GenBank/DDBJ databases">
        <title>Draft genome sequence of Lysinibacillus sp. strain KH24.</title>
        <authorList>
            <person name="Kanbe H."/>
            <person name="Itoh H."/>
        </authorList>
    </citation>
    <scope>NUCLEOTIDE SEQUENCE</scope>
    <source>
        <strain evidence="2">KH24</strain>
    </source>
</reference>